<proteinExistence type="predicted"/>
<feature type="transmembrane region" description="Helical" evidence="1">
    <location>
        <begin position="37"/>
        <end position="55"/>
    </location>
</feature>
<dbReference type="KEGG" id="plyc:GXP70_08760"/>
<reference evidence="2 3" key="1">
    <citation type="submission" date="2020-01" db="EMBL/GenBank/DDBJ databases">
        <title>Paenibacillus sp. nov., isolated from tomato rhizosphere.</title>
        <authorList>
            <person name="Weon H.-Y."/>
            <person name="Lee S.A."/>
        </authorList>
    </citation>
    <scope>NUCLEOTIDE SEQUENCE [LARGE SCALE GENOMIC DNA]</scope>
    <source>
        <strain evidence="2 3">12200R-189</strain>
    </source>
</reference>
<dbReference type="NCBIfam" id="NF041644">
    <property type="entry name" value="CBO0543_fam"/>
    <property type="match status" value="1"/>
</dbReference>
<feature type="transmembrane region" description="Helical" evidence="1">
    <location>
        <begin position="60"/>
        <end position="77"/>
    </location>
</feature>
<keyword evidence="1" id="KW-0812">Transmembrane</keyword>
<dbReference type="EMBL" id="CP048209">
    <property type="protein sequence ID" value="QHT60027.1"/>
    <property type="molecule type" value="Genomic_DNA"/>
</dbReference>
<dbReference type="RefSeq" id="WP_162356092.1">
    <property type="nucleotide sequence ID" value="NZ_CP048209.1"/>
</dbReference>
<protein>
    <submittedName>
        <fullName evidence="2">Uncharacterized protein</fullName>
    </submittedName>
</protein>
<evidence type="ECO:0000313" key="3">
    <source>
        <dbReference type="Proteomes" id="UP000476064"/>
    </source>
</evidence>
<name>A0A6C0FT51_9BACL</name>
<accession>A0A6C0FT51</accession>
<feature type="transmembrane region" description="Helical" evidence="1">
    <location>
        <begin position="158"/>
        <end position="176"/>
    </location>
</feature>
<organism evidence="2 3">
    <name type="scientific">Paenibacillus lycopersici</name>
    <dbReference type="NCBI Taxonomy" id="2704462"/>
    <lineage>
        <taxon>Bacteria</taxon>
        <taxon>Bacillati</taxon>
        <taxon>Bacillota</taxon>
        <taxon>Bacilli</taxon>
        <taxon>Bacillales</taxon>
        <taxon>Paenibacillaceae</taxon>
        <taxon>Paenibacillus</taxon>
    </lineage>
</organism>
<dbReference type="AlphaFoldDB" id="A0A6C0FT51"/>
<keyword evidence="3" id="KW-1185">Reference proteome</keyword>
<feature type="transmembrane region" description="Helical" evidence="1">
    <location>
        <begin position="126"/>
        <end position="152"/>
    </location>
</feature>
<evidence type="ECO:0000313" key="2">
    <source>
        <dbReference type="EMBL" id="QHT60027.1"/>
    </source>
</evidence>
<dbReference type="InterPro" id="IPR048147">
    <property type="entry name" value="CBO0543-like"/>
</dbReference>
<sequence length="181" mass="21387">MVNHLTEAYKEVQQARDKLHQLTVHQWKHEAVFTWEWWLLVGLSIIPLIIWWGIVDKKRVYEIAFYGCMINIMAVILDDFGTDLSWWGYPIKLIPMIPPLLTADSILVPIILMLVYQLFSSQWRTFIIANILTGAVIAFVAEPIFVWIGYYQLNTWKFFYSFLFYIVASSLARLIILRIRK</sequence>
<evidence type="ECO:0000256" key="1">
    <source>
        <dbReference type="SAM" id="Phobius"/>
    </source>
</evidence>
<gene>
    <name evidence="2" type="ORF">GXP70_08760</name>
</gene>
<feature type="transmembrane region" description="Helical" evidence="1">
    <location>
        <begin position="97"/>
        <end position="119"/>
    </location>
</feature>
<keyword evidence="1" id="KW-1133">Transmembrane helix</keyword>
<keyword evidence="1" id="KW-0472">Membrane</keyword>
<dbReference type="Proteomes" id="UP000476064">
    <property type="component" value="Chromosome"/>
</dbReference>